<feature type="compositionally biased region" description="Basic and acidic residues" evidence="1">
    <location>
        <begin position="7"/>
        <end position="18"/>
    </location>
</feature>
<gene>
    <name evidence="2" type="ORF">SDC9_209156</name>
</gene>
<dbReference type="EMBL" id="VSSQ01138005">
    <property type="protein sequence ID" value="MPN61419.1"/>
    <property type="molecule type" value="Genomic_DNA"/>
</dbReference>
<reference evidence="2" key="1">
    <citation type="submission" date="2019-08" db="EMBL/GenBank/DDBJ databases">
        <authorList>
            <person name="Kucharzyk K."/>
            <person name="Murdoch R.W."/>
            <person name="Higgins S."/>
            <person name="Loffler F."/>
        </authorList>
    </citation>
    <scope>NUCLEOTIDE SEQUENCE</scope>
</reference>
<evidence type="ECO:0000313" key="2">
    <source>
        <dbReference type="EMBL" id="MPN61419.1"/>
    </source>
</evidence>
<protein>
    <submittedName>
        <fullName evidence="2">Uncharacterized protein</fullName>
    </submittedName>
</protein>
<feature type="compositionally biased region" description="Basic residues" evidence="1">
    <location>
        <begin position="19"/>
        <end position="34"/>
    </location>
</feature>
<sequence>MQRRQSHRIDGPFFDRKSGGRRQRRPGAALRRHPQCLDPGPVIGRAEGEFQIAERIAPLKANHLRQRVEYLDLVLQPAAVEMAVISGKISRQLIRSFGKLERQPDRRVIDRLQLQFELDAADQMPPEVEL</sequence>
<name>A0A645JFH1_9ZZZZ</name>
<accession>A0A645JFH1</accession>
<evidence type="ECO:0000256" key="1">
    <source>
        <dbReference type="SAM" id="MobiDB-lite"/>
    </source>
</evidence>
<feature type="region of interest" description="Disordered" evidence="1">
    <location>
        <begin position="1"/>
        <end position="37"/>
    </location>
</feature>
<dbReference type="AlphaFoldDB" id="A0A645JFH1"/>
<organism evidence="2">
    <name type="scientific">bioreactor metagenome</name>
    <dbReference type="NCBI Taxonomy" id="1076179"/>
    <lineage>
        <taxon>unclassified sequences</taxon>
        <taxon>metagenomes</taxon>
        <taxon>ecological metagenomes</taxon>
    </lineage>
</organism>
<proteinExistence type="predicted"/>
<comment type="caution">
    <text evidence="2">The sequence shown here is derived from an EMBL/GenBank/DDBJ whole genome shotgun (WGS) entry which is preliminary data.</text>
</comment>